<accession>A0ABW1SSK8</accession>
<organism evidence="2 3">
    <name type="scientific">Levilactobacillus tongjiangensis</name>
    <dbReference type="NCBI Taxonomy" id="2486023"/>
    <lineage>
        <taxon>Bacteria</taxon>
        <taxon>Bacillati</taxon>
        <taxon>Bacillota</taxon>
        <taxon>Bacilli</taxon>
        <taxon>Lactobacillales</taxon>
        <taxon>Lactobacillaceae</taxon>
        <taxon>Levilactobacillus</taxon>
    </lineage>
</organism>
<dbReference type="EMBL" id="JBHSSK010000019">
    <property type="protein sequence ID" value="MFC6207043.1"/>
    <property type="molecule type" value="Genomic_DNA"/>
</dbReference>
<keyword evidence="1" id="KW-0732">Signal</keyword>
<reference evidence="3" key="1">
    <citation type="journal article" date="2019" name="Int. J. Syst. Evol. Microbiol.">
        <title>The Global Catalogue of Microorganisms (GCM) 10K type strain sequencing project: providing services to taxonomists for standard genome sequencing and annotation.</title>
        <authorList>
            <consortium name="The Broad Institute Genomics Platform"/>
            <consortium name="The Broad Institute Genome Sequencing Center for Infectious Disease"/>
            <person name="Wu L."/>
            <person name="Ma J."/>
        </authorList>
    </citation>
    <scope>NUCLEOTIDE SEQUENCE [LARGE SCALE GENOMIC DNA]</scope>
    <source>
        <strain evidence="3">CCM 8905</strain>
    </source>
</reference>
<evidence type="ECO:0000313" key="2">
    <source>
        <dbReference type="EMBL" id="MFC6207043.1"/>
    </source>
</evidence>
<protein>
    <recommendedName>
        <fullName evidence="4">WxL domain-containing protein</fullName>
    </recommendedName>
</protein>
<evidence type="ECO:0000256" key="1">
    <source>
        <dbReference type="SAM" id="SignalP"/>
    </source>
</evidence>
<evidence type="ECO:0008006" key="4">
    <source>
        <dbReference type="Google" id="ProtNLM"/>
    </source>
</evidence>
<sequence length="186" mass="18818">MKNKIVLSTTLSLLLALGIQTSTVHADTTSTTSTSVAPGSLKINSVPSMTFNSTVDDIANSTSTTAKLQSDGSISTTDDEGYGTATNWTLAATPTELSYAGGNGKTSNLSVSTLTIAGTPITTIDGKTSTPIVKNGTNEGNTSTDLTADNTSITLPQDKQVFGAVYTGAITWTLSGNTGAIGGTAQ</sequence>
<dbReference type="RefSeq" id="WP_125643291.1">
    <property type="nucleotide sequence ID" value="NZ_JBHSSK010000019.1"/>
</dbReference>
<dbReference type="Proteomes" id="UP001596254">
    <property type="component" value="Unassembled WGS sequence"/>
</dbReference>
<keyword evidence="3" id="KW-1185">Reference proteome</keyword>
<proteinExistence type="predicted"/>
<feature type="chain" id="PRO_5046242836" description="WxL domain-containing protein" evidence="1">
    <location>
        <begin position="27"/>
        <end position="186"/>
    </location>
</feature>
<evidence type="ECO:0000313" key="3">
    <source>
        <dbReference type="Proteomes" id="UP001596254"/>
    </source>
</evidence>
<gene>
    <name evidence="2" type="ORF">ACFP1G_06060</name>
</gene>
<comment type="caution">
    <text evidence="2">The sequence shown here is derived from an EMBL/GenBank/DDBJ whole genome shotgun (WGS) entry which is preliminary data.</text>
</comment>
<name>A0ABW1SSK8_9LACO</name>
<feature type="signal peptide" evidence="1">
    <location>
        <begin position="1"/>
        <end position="26"/>
    </location>
</feature>